<organism evidence="2">
    <name type="scientific">Hexamita inflata</name>
    <dbReference type="NCBI Taxonomy" id="28002"/>
    <lineage>
        <taxon>Eukaryota</taxon>
        <taxon>Metamonada</taxon>
        <taxon>Diplomonadida</taxon>
        <taxon>Hexamitidae</taxon>
        <taxon>Hexamitinae</taxon>
        <taxon>Hexamita</taxon>
    </lineage>
</organism>
<reference evidence="3 4" key="2">
    <citation type="submission" date="2024-07" db="EMBL/GenBank/DDBJ databases">
        <authorList>
            <person name="Akdeniz Z."/>
        </authorList>
    </citation>
    <scope>NUCLEOTIDE SEQUENCE [LARGE SCALE GENOMIC DNA]</scope>
</reference>
<evidence type="ECO:0000313" key="4">
    <source>
        <dbReference type="Proteomes" id="UP001642409"/>
    </source>
</evidence>
<proteinExistence type="predicted"/>
<protein>
    <submittedName>
        <fullName evidence="3">Hypothetical_protein</fullName>
    </submittedName>
</protein>
<dbReference type="EMBL" id="CAXDID020000070">
    <property type="protein sequence ID" value="CAL6014259.1"/>
    <property type="molecule type" value="Genomic_DNA"/>
</dbReference>
<dbReference type="EMBL" id="CATOUU010000656">
    <property type="protein sequence ID" value="CAI9938670.1"/>
    <property type="molecule type" value="Genomic_DNA"/>
</dbReference>
<evidence type="ECO:0000313" key="2">
    <source>
        <dbReference type="EMBL" id="CAI9938670.1"/>
    </source>
</evidence>
<reference evidence="2" key="1">
    <citation type="submission" date="2023-06" db="EMBL/GenBank/DDBJ databases">
        <authorList>
            <person name="Kurt Z."/>
        </authorList>
    </citation>
    <scope>NUCLEOTIDE SEQUENCE</scope>
</reference>
<feature type="compositionally biased region" description="Low complexity" evidence="1">
    <location>
        <begin position="1"/>
        <end position="109"/>
    </location>
</feature>
<evidence type="ECO:0000313" key="3">
    <source>
        <dbReference type="EMBL" id="CAL6014259.1"/>
    </source>
</evidence>
<feature type="region of interest" description="Disordered" evidence="1">
    <location>
        <begin position="1"/>
        <end position="117"/>
    </location>
</feature>
<dbReference type="AlphaFoldDB" id="A0AA86PFZ3"/>
<sequence>MPVYSKQQSKPPAQSQNYNYQNNKPYNQTPQNNQNANRFNNLANNQNQYNNNNQNPNQQQQGFNQPGFNQNQNQGQGFNQNGQNRPQNNNGNNWNNNRNQNQPQNAQQKQPDRWAAATAVEQKPFQVETKSSGWLSSTVADNNFKAVNYQPTNQFQNQQVVGQDDLTKRYEECQKNLKSFQDGGEWKNCLFGPFQL</sequence>
<keyword evidence="4" id="KW-1185">Reference proteome</keyword>
<accession>A0AA86PFZ3</accession>
<name>A0AA86PFZ3_9EUKA</name>
<comment type="caution">
    <text evidence="2">The sequence shown here is derived from an EMBL/GenBank/DDBJ whole genome shotgun (WGS) entry which is preliminary data.</text>
</comment>
<evidence type="ECO:0000256" key="1">
    <source>
        <dbReference type="SAM" id="MobiDB-lite"/>
    </source>
</evidence>
<gene>
    <name evidence="3" type="ORF">HINF_LOCUS24185</name>
    <name evidence="2" type="ORF">HINF_LOCUS26315</name>
</gene>
<dbReference type="Proteomes" id="UP001642409">
    <property type="component" value="Unassembled WGS sequence"/>
</dbReference>